<sequence>MCCRFWMNVAMNVLIVASTIPPTTPTELVSIRARLSIFLQAIFQTGNSQKSRVARDANYPTHLRCRMSVFIALQVASIRCV</sequence>
<keyword evidence="1" id="KW-0732">Signal</keyword>
<dbReference type="EMBL" id="AZBU02000012">
    <property type="protein sequence ID" value="TKR59512.1"/>
    <property type="molecule type" value="Genomic_DNA"/>
</dbReference>
<reference evidence="2 3" key="2">
    <citation type="journal article" date="2019" name="G3 (Bethesda)">
        <title>Hybrid Assembly of the Genome of the Entomopathogenic Nematode Steinernema carpocapsae Identifies the X-Chromosome.</title>
        <authorList>
            <person name="Serra L."/>
            <person name="Macchietto M."/>
            <person name="Macias-Munoz A."/>
            <person name="McGill C.J."/>
            <person name="Rodriguez I.M."/>
            <person name="Rodriguez B."/>
            <person name="Murad R."/>
            <person name="Mortazavi A."/>
        </authorList>
    </citation>
    <scope>NUCLEOTIDE SEQUENCE [LARGE SCALE GENOMIC DNA]</scope>
    <source>
        <strain evidence="2 3">ALL</strain>
    </source>
</reference>
<evidence type="ECO:0008006" key="4">
    <source>
        <dbReference type="Google" id="ProtNLM"/>
    </source>
</evidence>
<comment type="caution">
    <text evidence="2">The sequence shown here is derived from an EMBL/GenBank/DDBJ whole genome shotgun (WGS) entry which is preliminary data.</text>
</comment>
<evidence type="ECO:0000313" key="3">
    <source>
        <dbReference type="Proteomes" id="UP000298663"/>
    </source>
</evidence>
<organism evidence="2 3">
    <name type="scientific">Steinernema carpocapsae</name>
    <name type="common">Entomopathogenic nematode</name>
    <dbReference type="NCBI Taxonomy" id="34508"/>
    <lineage>
        <taxon>Eukaryota</taxon>
        <taxon>Metazoa</taxon>
        <taxon>Ecdysozoa</taxon>
        <taxon>Nematoda</taxon>
        <taxon>Chromadorea</taxon>
        <taxon>Rhabditida</taxon>
        <taxon>Tylenchina</taxon>
        <taxon>Panagrolaimomorpha</taxon>
        <taxon>Strongyloidoidea</taxon>
        <taxon>Steinernematidae</taxon>
        <taxon>Steinernema</taxon>
    </lineage>
</organism>
<feature type="chain" id="PRO_5020288491" description="Secreted protein" evidence="1">
    <location>
        <begin position="26"/>
        <end position="81"/>
    </location>
</feature>
<keyword evidence="3" id="KW-1185">Reference proteome</keyword>
<dbReference type="AlphaFoldDB" id="A0A4U5LTV5"/>
<accession>A0A4U5LTV5</accession>
<name>A0A4U5LTV5_STECR</name>
<protein>
    <recommendedName>
        <fullName evidence="4">Secreted protein</fullName>
    </recommendedName>
</protein>
<evidence type="ECO:0000313" key="2">
    <source>
        <dbReference type="EMBL" id="TKR59512.1"/>
    </source>
</evidence>
<feature type="signal peptide" evidence="1">
    <location>
        <begin position="1"/>
        <end position="25"/>
    </location>
</feature>
<reference evidence="2 3" key="1">
    <citation type="journal article" date="2015" name="Genome Biol.">
        <title>Comparative genomics of Steinernema reveals deeply conserved gene regulatory networks.</title>
        <authorList>
            <person name="Dillman A.R."/>
            <person name="Macchietto M."/>
            <person name="Porter C.F."/>
            <person name="Rogers A."/>
            <person name="Williams B."/>
            <person name="Antoshechkin I."/>
            <person name="Lee M.M."/>
            <person name="Goodwin Z."/>
            <person name="Lu X."/>
            <person name="Lewis E.E."/>
            <person name="Goodrich-Blair H."/>
            <person name="Stock S.P."/>
            <person name="Adams B.J."/>
            <person name="Sternberg P.W."/>
            <person name="Mortazavi A."/>
        </authorList>
    </citation>
    <scope>NUCLEOTIDE SEQUENCE [LARGE SCALE GENOMIC DNA]</scope>
    <source>
        <strain evidence="2 3">ALL</strain>
    </source>
</reference>
<gene>
    <name evidence="2" type="ORF">L596_029172</name>
</gene>
<dbReference type="Proteomes" id="UP000298663">
    <property type="component" value="Unassembled WGS sequence"/>
</dbReference>
<proteinExistence type="predicted"/>
<evidence type="ECO:0000256" key="1">
    <source>
        <dbReference type="SAM" id="SignalP"/>
    </source>
</evidence>